<feature type="compositionally biased region" description="Polar residues" evidence="23">
    <location>
        <begin position="451"/>
        <end position="469"/>
    </location>
</feature>
<comment type="subunit">
    <text evidence="22">Component of the BAG6/BAT3 complex, also named BAT3 complex, at least composed of BAG6, UBL4A and GET4/TRC35. Interacts with GET4; the interaction is direct and localizes BAG6 in the cytosol. Interacts with UBL4A; the interaction is direct and required for UBL4A protein stability. Interacts with AIFM1. Interacts with HSPA2. Interacts with CTCFL. Interacts with p300/EP300. Interacts (via ubiquitin-like domain) with RNF126; required for BAG6-dependent ubiquitination of proteins mislocalized to the cytosol. Interacts (via ubiquitin-like domain) with SGTA; SGTA competes with RNF126 by binding the same region of BAG6, thereby promoting deubiquitination of BAG6-target proteins and rescuing them from degradation. Interacts with ricin A chain. Interacts with VCP and AMFR; both form the VCP/p97-AMFR/gp78 complex. Interacts with SYVN1. Interacts with USP13; the interaction is direct and may mediate UBL4A deubiquitination. Interacts with ZFAND2B. Interacts with KPNA2. Interacts with UBQLN4.</text>
</comment>
<feature type="region of interest" description="Disordered" evidence="23">
    <location>
        <begin position="158"/>
        <end position="230"/>
    </location>
</feature>
<comment type="function">
    <text evidence="21">Involved in DNA damage-induced apoptosis: following DNA damage, accumulates in the nucleus and forms a complex with p300/EP300, enhancing p300/EP300-mediated p53/TP53 acetylation leading to increase p53/TP53 transcriptional activity. When nuclear, may also act as a component of some chromatin regulator complex that regulates histone 3 'Lys-4' dimethylation (H3K4me2).</text>
</comment>
<feature type="compositionally biased region" description="Basic and acidic residues" evidence="23">
    <location>
        <begin position="1392"/>
        <end position="1404"/>
    </location>
</feature>
<evidence type="ECO:0000256" key="16">
    <source>
        <dbReference type="ARBA" id="ARBA00022990"/>
    </source>
</evidence>
<keyword evidence="13" id="KW-0156">Chromatin regulator</keyword>
<evidence type="ECO:0000256" key="23">
    <source>
        <dbReference type="SAM" id="MobiDB-lite"/>
    </source>
</evidence>
<proteinExistence type="predicted"/>
<evidence type="ECO:0000256" key="12">
    <source>
        <dbReference type="ARBA" id="ARBA00022782"/>
    </source>
</evidence>
<dbReference type="InterPro" id="IPR029071">
    <property type="entry name" value="Ubiquitin-like_domsf"/>
</dbReference>
<dbReference type="GO" id="GO:0005634">
    <property type="term" value="C:nucleus"/>
    <property type="evidence" value="ECO:0007669"/>
    <property type="project" value="UniProtKB-SubCell"/>
</dbReference>
<keyword evidence="8" id="KW-0964">Secreted</keyword>
<dbReference type="SMART" id="SM00213">
    <property type="entry name" value="UBQ"/>
    <property type="match status" value="1"/>
</dbReference>
<evidence type="ECO:0000256" key="19">
    <source>
        <dbReference type="ARBA" id="ARBA00029739"/>
    </source>
</evidence>
<keyword evidence="17" id="KW-0143">Chaperone</keyword>
<keyword evidence="26" id="KW-1185">Reference proteome</keyword>
<feature type="region of interest" description="Disordered" evidence="23">
    <location>
        <begin position="306"/>
        <end position="328"/>
    </location>
</feature>
<dbReference type="FunFam" id="3.10.20.90:FF:000154">
    <property type="entry name" value="Large proline-rich protein BAG6"/>
    <property type="match status" value="1"/>
</dbReference>
<feature type="compositionally biased region" description="Polar residues" evidence="23">
    <location>
        <begin position="1155"/>
        <end position="1185"/>
    </location>
</feature>
<dbReference type="Pfam" id="PF00240">
    <property type="entry name" value="ubiquitin"/>
    <property type="match status" value="1"/>
</dbReference>
<keyword evidence="6" id="KW-0813">Transport</keyword>
<keyword evidence="11" id="KW-0677">Repeat</keyword>
<dbReference type="Proteomes" id="UP001283361">
    <property type="component" value="Unassembled WGS sequence"/>
</dbReference>
<feature type="compositionally biased region" description="Low complexity" evidence="23">
    <location>
        <begin position="480"/>
        <end position="508"/>
    </location>
</feature>
<keyword evidence="9" id="KW-0597">Phosphoprotein</keyword>
<evidence type="ECO:0000256" key="15">
    <source>
        <dbReference type="ARBA" id="ARBA00022871"/>
    </source>
</evidence>
<reference evidence="25" key="1">
    <citation type="journal article" date="2023" name="G3 (Bethesda)">
        <title>A reference genome for the long-term kleptoplast-retaining sea slug Elysia crispata morphotype clarki.</title>
        <authorList>
            <person name="Eastman K.E."/>
            <person name="Pendleton A.L."/>
            <person name="Shaikh M.A."/>
            <person name="Suttiyut T."/>
            <person name="Ogas R."/>
            <person name="Tomko P."/>
            <person name="Gavelis G."/>
            <person name="Widhalm J.R."/>
            <person name="Wisecaver J.H."/>
        </authorList>
    </citation>
    <scope>NUCLEOTIDE SEQUENCE</scope>
    <source>
        <strain evidence="25">ECLA1</strain>
    </source>
</reference>
<evidence type="ECO:0000256" key="10">
    <source>
        <dbReference type="ARBA" id="ARBA00022703"/>
    </source>
</evidence>
<feature type="region of interest" description="Disordered" evidence="23">
    <location>
        <begin position="86"/>
        <end position="115"/>
    </location>
</feature>
<evidence type="ECO:0000313" key="26">
    <source>
        <dbReference type="Proteomes" id="UP001283361"/>
    </source>
</evidence>
<feature type="region of interest" description="Disordered" evidence="23">
    <location>
        <begin position="913"/>
        <end position="935"/>
    </location>
</feature>
<comment type="function">
    <text evidence="1">Released extracellularly via exosomes, it is a ligand of the natural killer/NK cells receptor NCR3 and stimulates NK cells cytotoxicity. It may thereby trigger NK cells cytotoxicity against neighboring tumor cells and immature myeloid dendritic cells (DC).</text>
</comment>
<evidence type="ECO:0000256" key="22">
    <source>
        <dbReference type="ARBA" id="ARBA00046936"/>
    </source>
</evidence>
<evidence type="ECO:0000256" key="11">
    <source>
        <dbReference type="ARBA" id="ARBA00022737"/>
    </source>
</evidence>
<organism evidence="25 26">
    <name type="scientific">Elysia crispata</name>
    <name type="common">lettuce slug</name>
    <dbReference type="NCBI Taxonomy" id="231223"/>
    <lineage>
        <taxon>Eukaryota</taxon>
        <taxon>Metazoa</taxon>
        <taxon>Spiralia</taxon>
        <taxon>Lophotrochozoa</taxon>
        <taxon>Mollusca</taxon>
        <taxon>Gastropoda</taxon>
        <taxon>Heterobranchia</taxon>
        <taxon>Euthyneura</taxon>
        <taxon>Panpulmonata</taxon>
        <taxon>Sacoglossa</taxon>
        <taxon>Placobranchoidea</taxon>
        <taxon>Plakobranchidae</taxon>
        <taxon>Elysia</taxon>
    </lineage>
</organism>
<feature type="compositionally biased region" description="Low complexity" evidence="23">
    <location>
        <begin position="596"/>
        <end position="648"/>
    </location>
</feature>
<feature type="compositionally biased region" description="Polar residues" evidence="23">
    <location>
        <begin position="816"/>
        <end position="827"/>
    </location>
</feature>
<dbReference type="EMBL" id="JAWDGP010004731">
    <property type="protein sequence ID" value="KAK3762288.1"/>
    <property type="molecule type" value="Genomic_DNA"/>
</dbReference>
<dbReference type="GO" id="GO:0051787">
    <property type="term" value="F:misfolded protein binding"/>
    <property type="evidence" value="ECO:0007669"/>
    <property type="project" value="TreeGrafter"/>
</dbReference>
<evidence type="ECO:0000256" key="3">
    <source>
        <dbReference type="ARBA" id="ARBA00004514"/>
    </source>
</evidence>
<dbReference type="GO" id="GO:0007283">
    <property type="term" value="P:spermatogenesis"/>
    <property type="evidence" value="ECO:0007669"/>
    <property type="project" value="UniProtKB-KW"/>
</dbReference>
<keyword evidence="7" id="KW-0963">Cytoplasm</keyword>
<evidence type="ECO:0000256" key="1">
    <source>
        <dbReference type="ARBA" id="ARBA00002067"/>
    </source>
</evidence>
<dbReference type="GO" id="GO:0030154">
    <property type="term" value="P:cell differentiation"/>
    <property type="evidence" value="ECO:0007669"/>
    <property type="project" value="UniProtKB-KW"/>
</dbReference>
<dbReference type="PANTHER" id="PTHR15204:SF0">
    <property type="entry name" value="LARGE PROLINE-RICH PROTEIN BAG6"/>
    <property type="match status" value="1"/>
</dbReference>
<evidence type="ECO:0000259" key="24">
    <source>
        <dbReference type="PROSITE" id="PS50053"/>
    </source>
</evidence>
<dbReference type="Gene3D" id="3.10.20.90">
    <property type="entry name" value="Phosphatidylinositol 3-kinase Catalytic Subunit, Chain A, domain 1"/>
    <property type="match status" value="1"/>
</dbReference>
<dbReference type="PROSITE" id="PS00299">
    <property type="entry name" value="UBIQUITIN_1"/>
    <property type="match status" value="1"/>
</dbReference>
<keyword evidence="10" id="KW-0053">Apoptosis</keyword>
<dbReference type="GO" id="GO:0006915">
    <property type="term" value="P:apoptotic process"/>
    <property type="evidence" value="ECO:0007669"/>
    <property type="project" value="UniProtKB-KW"/>
</dbReference>
<gene>
    <name evidence="25" type="ORF">RRG08_037938</name>
</gene>
<dbReference type="GO" id="GO:0031593">
    <property type="term" value="F:polyubiquitin modification-dependent protein binding"/>
    <property type="evidence" value="ECO:0007669"/>
    <property type="project" value="TreeGrafter"/>
</dbReference>
<keyword evidence="15" id="KW-0744">Spermatogenesis</keyword>
<feature type="region of interest" description="Disordered" evidence="23">
    <location>
        <begin position="1154"/>
        <end position="1213"/>
    </location>
</feature>
<sequence length="1404" mass="149247">MASSSSSLPEDGPEITLTVKTLDGKNRSFTIQESLTIKQFKEKISSSIDIPAETQRLIFQGRVMQDEKLMRDYDVNGKVIHLVQRAPPTSLSGASSTSTSSATSTPTPQPSRRSESHVFHLGRVQQHPTPREARARLRQAEFNLGIINDALHLLEQRTGVTQENLPGPDEAELRRDDDMDVSSASAAPASTEADSGNDNTATTNTTSSEQQPTASGSVPPSAANSSQDNTLNASELADFLDRVLRTNNRMVPHLRRYRNYLRSEENYTQTSRDRRDAQETVNRVNEALHAMSHMMHSLSDVMINMGTPHPRQGLAHPPSPFQLPGTASMSIPLHMNIRAARANGNGNQSQQQTNQRQTGNATATSASGPSVSEGSSTPGTATTSSNTTATATNGSGGTTTFGPFQIPLGTIPFPNAANGSTANVIVEAMPPQISVHNIGVIHTEEDLYGSSGESNDSNASMESSVTVEASSAPEGRPPVTTSSGNQQSTTTSSLSGHFGSVPGSTSTSSFTFGPTTSVNVLPNVPGMPPGVLQNIISTMLQQHGRGNQPVQVNVIRQSSGSSAPQQVVMDLPLDGHMEQHQQAHFEELRAHHFPMASSSDASQQASPSTVDASTATNSNAATNTRGSTEAATNTSTTRTRSATAATNTDGARVIPTSATVNIGVGGGINSSVGTGTDPGLGMSTQATNTPQIHVGINGRGRGIPIALRPPQLQGQPPRHHHHHPPHLHPLHPLHPAPPGTGAGMNSVYADPYLFCHSHNYDTQSARTAYRALQARMRARGQQMPQPDQQVPNLSTMVSGLVGNIFGQAFNMGSRAGTGTSANNATNRPTSGATTTASAGNPTTDSSQGSRTTASATAAASNQSESGRPQPPPFNPMEMFASIFGAPGARPQDPGQMPVDLGAVIGNLMQATRAQPTSGAASSTVGTSGISSSSGPPGGTLADMFTYFRHQGEEQEESASVLVSLLETVAPHMGLADLFSLVMGNSRVVGQLRGPLREFVAGRLATVGGSVETLVSSALDDMLPEIQHIQSLVQVRSGVDMAMSVRNCLQAHLTTLFTTINSDSPSDNDEFGRNLYSLWMKMMAEAIGLCIYCIQDGDAGFSNMVQRYMPRMNQGMNPAITIWMTTSLQDILISFHRNHPVSEAQIMRYVARTDSSRPVNLSSATQARTTNASSNNIDQSSPTSSVPAPMEVGAESPSPQPPRAKAARTLPDEEEAGEVFVDAQECLTSRAVSQPVQSTIPRVRPNSIATATPATAAVGSKFPPATRNGSSDNWQTVIPQEWIPVINQDVARQRDQRPQPPLSDAYLQGLPAKRRRMMTVEHVGEMGSMGRYLPSALTRAARAARVEPISSEENLAREAADNIDLQAELEDEVTAVLQSRVTSDSDFSSERFPNAKEYFHKSKRH</sequence>
<dbReference type="GO" id="GO:0036503">
    <property type="term" value="P:ERAD pathway"/>
    <property type="evidence" value="ECO:0007669"/>
    <property type="project" value="TreeGrafter"/>
</dbReference>
<feature type="compositionally biased region" description="Low complexity" evidence="23">
    <location>
        <begin position="915"/>
        <end position="934"/>
    </location>
</feature>
<evidence type="ECO:0000256" key="7">
    <source>
        <dbReference type="ARBA" id="ARBA00022490"/>
    </source>
</evidence>
<feature type="compositionally biased region" description="Low complexity" evidence="23">
    <location>
        <begin position="343"/>
        <end position="393"/>
    </location>
</feature>
<accession>A0AAE0Z3V0</accession>
<dbReference type="GO" id="GO:0006325">
    <property type="term" value="P:chromatin organization"/>
    <property type="evidence" value="ECO:0007669"/>
    <property type="project" value="UniProtKB-KW"/>
</dbReference>
<keyword evidence="14" id="KW-0391">Immunity</keyword>
<name>A0AAE0Z3V0_9GAST</name>
<evidence type="ECO:0000256" key="9">
    <source>
        <dbReference type="ARBA" id="ARBA00022553"/>
    </source>
</evidence>
<keyword evidence="12" id="KW-0221">Differentiation</keyword>
<feature type="region of interest" description="Disordered" evidence="23">
    <location>
        <begin position="447"/>
        <end position="508"/>
    </location>
</feature>
<evidence type="ECO:0000256" key="13">
    <source>
        <dbReference type="ARBA" id="ARBA00022853"/>
    </source>
</evidence>
<evidence type="ECO:0000256" key="20">
    <source>
        <dbReference type="ARBA" id="ARBA00030033"/>
    </source>
</evidence>
<feature type="compositionally biased region" description="Polar residues" evidence="23">
    <location>
        <begin position="209"/>
        <end position="230"/>
    </location>
</feature>
<evidence type="ECO:0000256" key="6">
    <source>
        <dbReference type="ARBA" id="ARBA00022448"/>
    </source>
</evidence>
<dbReference type="PROSITE" id="PS50053">
    <property type="entry name" value="UBIQUITIN_2"/>
    <property type="match status" value="1"/>
</dbReference>
<comment type="subcellular location">
    <subcellularLocation>
        <location evidence="3">Cytoplasm</location>
        <location evidence="3">Cytosol</location>
    </subcellularLocation>
    <subcellularLocation>
        <location evidence="2">Nucleus</location>
    </subcellularLocation>
    <subcellularLocation>
        <location evidence="4">Secreted</location>
        <location evidence="4">Extracellular exosome</location>
    </subcellularLocation>
</comment>
<feature type="compositionally biased region" description="Low complexity" evidence="23">
    <location>
        <begin position="86"/>
        <end position="106"/>
    </location>
</feature>
<keyword evidence="18" id="KW-0539">Nucleus</keyword>
<protein>
    <recommendedName>
        <fullName evidence="5">Large proline-rich protein BAG6</fullName>
    </recommendedName>
    <alternativeName>
        <fullName evidence="20">BCL2-associated athanogene 6</fullName>
    </alternativeName>
    <alternativeName>
        <fullName evidence="19">HLA-B-associated transcript 3</fullName>
    </alternativeName>
</protein>
<feature type="compositionally biased region" description="Low complexity" evidence="23">
    <location>
        <begin position="828"/>
        <end position="865"/>
    </location>
</feature>
<feature type="region of interest" description="Disordered" evidence="23">
    <location>
        <begin position="1379"/>
        <end position="1404"/>
    </location>
</feature>
<feature type="region of interest" description="Disordered" evidence="23">
    <location>
        <begin position="816"/>
        <end position="877"/>
    </location>
</feature>
<dbReference type="CDD" id="cd01809">
    <property type="entry name" value="Ubl_BAG6"/>
    <property type="match status" value="1"/>
</dbReference>
<evidence type="ECO:0000256" key="5">
    <source>
        <dbReference type="ARBA" id="ARBA00021614"/>
    </source>
</evidence>
<evidence type="ECO:0000256" key="17">
    <source>
        <dbReference type="ARBA" id="ARBA00023186"/>
    </source>
</evidence>
<feature type="compositionally biased region" description="Low complexity" evidence="23">
    <location>
        <begin position="181"/>
        <end position="208"/>
    </location>
</feature>
<dbReference type="GO" id="GO:0071818">
    <property type="term" value="C:BAT3 complex"/>
    <property type="evidence" value="ECO:0007669"/>
    <property type="project" value="TreeGrafter"/>
</dbReference>
<dbReference type="PANTHER" id="PTHR15204">
    <property type="entry name" value="LARGE PROLINE-RICH PROTEIN BAG6"/>
    <property type="match status" value="1"/>
</dbReference>
<dbReference type="SUPFAM" id="SSF54236">
    <property type="entry name" value="Ubiquitin-like"/>
    <property type="match status" value="1"/>
</dbReference>
<feature type="region of interest" description="Disordered" evidence="23">
    <location>
        <begin position="343"/>
        <end position="401"/>
    </location>
</feature>
<evidence type="ECO:0000313" key="25">
    <source>
        <dbReference type="EMBL" id="KAK3762288.1"/>
    </source>
</evidence>
<feature type="region of interest" description="Disordered" evidence="23">
    <location>
        <begin position="596"/>
        <end position="650"/>
    </location>
</feature>
<dbReference type="Pfam" id="PF12057">
    <property type="entry name" value="BAG6"/>
    <property type="match status" value="1"/>
</dbReference>
<dbReference type="InterPro" id="IPR000626">
    <property type="entry name" value="Ubiquitin-like_dom"/>
</dbReference>
<evidence type="ECO:0000256" key="18">
    <source>
        <dbReference type="ARBA" id="ARBA00023242"/>
    </source>
</evidence>
<dbReference type="GO" id="GO:0002376">
    <property type="term" value="P:immune system process"/>
    <property type="evidence" value="ECO:0007669"/>
    <property type="project" value="UniProtKB-KW"/>
</dbReference>
<comment type="caution">
    <text evidence="25">The sequence shown here is derived from an EMBL/GenBank/DDBJ whole genome shotgun (WGS) entry which is preliminary data.</text>
</comment>
<evidence type="ECO:0000256" key="14">
    <source>
        <dbReference type="ARBA" id="ARBA00022859"/>
    </source>
</evidence>
<keyword evidence="16" id="KW-0007">Acetylation</keyword>
<evidence type="ECO:0000256" key="8">
    <source>
        <dbReference type="ARBA" id="ARBA00022525"/>
    </source>
</evidence>
<evidence type="ECO:0000256" key="4">
    <source>
        <dbReference type="ARBA" id="ARBA00004550"/>
    </source>
</evidence>
<feature type="domain" description="Ubiquitin-like" evidence="24">
    <location>
        <begin position="15"/>
        <end position="76"/>
    </location>
</feature>
<dbReference type="InterPro" id="IPR019954">
    <property type="entry name" value="Ubiquitin_CS"/>
</dbReference>
<dbReference type="InterPro" id="IPR021925">
    <property type="entry name" value="BAG6"/>
</dbReference>
<evidence type="ECO:0000256" key="21">
    <source>
        <dbReference type="ARBA" id="ARBA00046003"/>
    </source>
</evidence>
<feature type="region of interest" description="Disordered" evidence="23">
    <location>
        <begin position="1250"/>
        <end position="1272"/>
    </location>
</feature>
<dbReference type="GO" id="GO:0005576">
    <property type="term" value="C:extracellular region"/>
    <property type="evidence" value="ECO:0007669"/>
    <property type="project" value="UniProtKB-SubCell"/>
</dbReference>
<evidence type="ECO:0000256" key="2">
    <source>
        <dbReference type="ARBA" id="ARBA00004123"/>
    </source>
</evidence>